<keyword evidence="2" id="KW-1185">Reference proteome</keyword>
<evidence type="ECO:0000313" key="2">
    <source>
        <dbReference type="Proteomes" id="UP000185544"/>
    </source>
</evidence>
<proteinExistence type="predicted"/>
<dbReference type="EMBL" id="CP016908">
    <property type="protein sequence ID" value="APS00242.1"/>
    <property type="molecule type" value="Genomic_DNA"/>
</dbReference>
<accession>A0A1L6MXN3</accession>
<reference evidence="1 2" key="1">
    <citation type="submission" date="2016-08" db="EMBL/GenBank/DDBJ databases">
        <title>Identification and validation of antigenic proteins from Pajaroellobacter abortibovis using de-novo genome sequence assembly and reverse vaccinology.</title>
        <authorList>
            <person name="Welly B.T."/>
            <person name="Miller M.R."/>
            <person name="Stott J.L."/>
            <person name="Blanchard M.T."/>
            <person name="Islas-Trejo A.D."/>
            <person name="O'Rourke S.M."/>
            <person name="Young A.E."/>
            <person name="Medrano J.F."/>
            <person name="Van Eenennaam A.L."/>
        </authorList>
    </citation>
    <scope>NUCLEOTIDE SEQUENCE [LARGE SCALE GENOMIC DNA]</scope>
    <source>
        <strain evidence="1 2">BTF92-0548A/99-0131</strain>
    </source>
</reference>
<dbReference type="AlphaFoldDB" id="A0A1L6MXN3"/>
<protein>
    <submittedName>
        <fullName evidence="1">Uncharacterized protein</fullName>
    </submittedName>
</protein>
<sequence length="74" mass="8975">MNPCQQEQRTQQLIQEIKGNVRQSRTMTSVPQIHLRKEEYLQNTHFTLDQQDWYRRHLDNKKILLERRRAGATA</sequence>
<evidence type="ECO:0000313" key="1">
    <source>
        <dbReference type="EMBL" id="APS00242.1"/>
    </source>
</evidence>
<gene>
    <name evidence="1" type="ORF">BCY86_05755</name>
</gene>
<name>A0A1L6MXN3_9BACT</name>
<dbReference type="KEGG" id="pabo:BCY86_05755"/>
<dbReference type="Proteomes" id="UP000185544">
    <property type="component" value="Chromosome"/>
</dbReference>
<organism evidence="1 2">
    <name type="scientific">Pajaroellobacter abortibovis</name>
    <dbReference type="NCBI Taxonomy" id="1882918"/>
    <lineage>
        <taxon>Bacteria</taxon>
        <taxon>Pseudomonadati</taxon>
        <taxon>Myxococcota</taxon>
        <taxon>Polyangia</taxon>
        <taxon>Polyangiales</taxon>
        <taxon>Polyangiaceae</taxon>
    </lineage>
</organism>